<dbReference type="GO" id="GO:0009289">
    <property type="term" value="C:pilus"/>
    <property type="evidence" value="ECO:0007669"/>
    <property type="project" value="InterPro"/>
</dbReference>
<dbReference type="SUPFAM" id="SSF49401">
    <property type="entry name" value="Bacterial adhesins"/>
    <property type="match status" value="1"/>
</dbReference>
<evidence type="ECO:0000313" key="2">
    <source>
        <dbReference type="EMBL" id="SUC34151.1"/>
    </source>
</evidence>
<dbReference type="Gene3D" id="2.60.40.1090">
    <property type="entry name" value="Fimbrial-type adhesion domain"/>
    <property type="match status" value="1"/>
</dbReference>
<dbReference type="Pfam" id="PF00419">
    <property type="entry name" value="Fimbrial"/>
    <property type="match status" value="1"/>
</dbReference>
<dbReference type="InterPro" id="IPR008966">
    <property type="entry name" value="Adhesion_dom_sf"/>
</dbReference>
<dbReference type="InterPro" id="IPR000259">
    <property type="entry name" value="Adhesion_dom_fimbrial"/>
</dbReference>
<evidence type="ECO:0000313" key="3">
    <source>
        <dbReference type="Proteomes" id="UP000255129"/>
    </source>
</evidence>
<dbReference type="RefSeq" id="WP_006813790.1">
    <property type="nucleotide sequence ID" value="NZ_AP018946.1"/>
</dbReference>
<proteinExistence type="predicted"/>
<dbReference type="GO" id="GO:0043709">
    <property type="term" value="P:cell adhesion involved in single-species biofilm formation"/>
    <property type="evidence" value="ECO:0007669"/>
    <property type="project" value="TreeGrafter"/>
</dbReference>
<dbReference type="PANTHER" id="PTHR33420:SF27">
    <property type="entry name" value="PROTEIN FIMG"/>
    <property type="match status" value="1"/>
</dbReference>
<feature type="domain" description="Fimbrial-type adhesion" evidence="1">
    <location>
        <begin position="30"/>
        <end position="168"/>
    </location>
</feature>
<sequence>MKVIFLKSLLLSGLITCFDIYSDENINLLFNGNIKATPCQIEQTNYIIDLKTVNIANIRNNQKAPWVNFSINLKNCPLNTRESVMTLTGVPEPTNSDYFRNSGSATNVALDLASGSSQIRVKNGSQITTPINQQTHRAEIPFSARVTSLNTAMTAGSFRSHVEFILTYN</sequence>
<dbReference type="AlphaFoldDB" id="A0A379FZR1"/>
<accession>A0A379FZR1</accession>
<dbReference type="InterPro" id="IPR036937">
    <property type="entry name" value="Adhesion_dom_fimbrial_sf"/>
</dbReference>
<dbReference type="InterPro" id="IPR050263">
    <property type="entry name" value="Bact_Fimbrial_Adh_Pro"/>
</dbReference>
<dbReference type="PANTHER" id="PTHR33420">
    <property type="entry name" value="FIMBRIAL SUBUNIT ELFA-RELATED"/>
    <property type="match status" value="1"/>
</dbReference>
<dbReference type="EMBL" id="UGUA01000002">
    <property type="protein sequence ID" value="SUC34151.1"/>
    <property type="molecule type" value="Genomic_DNA"/>
</dbReference>
<dbReference type="OrthoDB" id="6495165at2"/>
<gene>
    <name evidence="2" type="primary">fimG_5</name>
    <name evidence="2" type="ORF">NCTC12026_00480</name>
</gene>
<reference evidence="2 3" key="1">
    <citation type="submission" date="2018-06" db="EMBL/GenBank/DDBJ databases">
        <authorList>
            <consortium name="Pathogen Informatics"/>
            <person name="Doyle S."/>
        </authorList>
    </citation>
    <scope>NUCLEOTIDE SEQUENCE [LARGE SCALE GENOMIC DNA]</scope>
    <source>
        <strain evidence="2 3">NCTC12026</strain>
    </source>
</reference>
<name>A0A379FZR1_9GAMM</name>
<organism evidence="2 3">
    <name type="scientific">Providencia rustigianii</name>
    <dbReference type="NCBI Taxonomy" id="158850"/>
    <lineage>
        <taxon>Bacteria</taxon>
        <taxon>Pseudomonadati</taxon>
        <taxon>Pseudomonadota</taxon>
        <taxon>Gammaproteobacteria</taxon>
        <taxon>Enterobacterales</taxon>
        <taxon>Morganellaceae</taxon>
        <taxon>Providencia</taxon>
    </lineage>
</organism>
<evidence type="ECO:0000259" key="1">
    <source>
        <dbReference type="Pfam" id="PF00419"/>
    </source>
</evidence>
<dbReference type="Proteomes" id="UP000255129">
    <property type="component" value="Unassembled WGS sequence"/>
</dbReference>
<protein>
    <submittedName>
        <fullName evidence="2">Putative fimbrial protein SthD</fullName>
    </submittedName>
</protein>